<dbReference type="EMBL" id="ML208576">
    <property type="protein sequence ID" value="TFK62516.1"/>
    <property type="molecule type" value="Genomic_DNA"/>
</dbReference>
<proteinExistence type="predicted"/>
<sequence>MSSQHKFGISANSEVLTAQRNELLQNFEDIESKAAQLEAQLAVLTAERAEVVEAALFYQAIFAPWKKVPNEILQRIFYWTKPTEPPTCIPFSRAVAPMQLAQVCSRWRAIAFATSSLWQDFKCAVYLPTSEYDQLETKEFIQNWLSRAGEIPLSITAIPADLGPSKTTPPSSPIPQSIFPAPYGVMQSPAPFAFRPQNQSFPEWLCTRDKFDFIKEIVIPNAPRTRDLYLALPSYYRHSVALLQQEANFLWLENLAFDCALPAQTTSPSLPDYPLLKHTPLLRKIKFVAPFSSLIIRNHTQLQLNWRHITHFETGSIPWRILLPILGHAKSLQYCKATLEGQPHQGLLFGGNAAQANQDPSPEINIPFLHTLDLTTSLGAPIQILENTQLPNLKVLTLTSEPWPDLARMLLKSVNSLSEFRLTFHGHMHEDTFKGIVSLPALSELTHLSIRKRAPNLIFGTISLDTLALIAQGHLMPHLHTFHFEGGVSSKLLINLLVTKGFISTDGSTIFPDLEGSKKVGRGGGVGAPFQQVKLYGVARDPNFESIQEQVGSERFTMEFLETDKWRLLNQIGWDAE</sequence>
<reference evidence="1 2" key="1">
    <citation type="journal article" date="2019" name="Nat. Ecol. Evol.">
        <title>Megaphylogeny resolves global patterns of mushroom evolution.</title>
        <authorList>
            <person name="Varga T."/>
            <person name="Krizsan K."/>
            <person name="Foldi C."/>
            <person name="Dima B."/>
            <person name="Sanchez-Garcia M."/>
            <person name="Sanchez-Ramirez S."/>
            <person name="Szollosi G.J."/>
            <person name="Szarkandi J.G."/>
            <person name="Papp V."/>
            <person name="Albert L."/>
            <person name="Andreopoulos W."/>
            <person name="Angelini C."/>
            <person name="Antonin V."/>
            <person name="Barry K.W."/>
            <person name="Bougher N.L."/>
            <person name="Buchanan P."/>
            <person name="Buyck B."/>
            <person name="Bense V."/>
            <person name="Catcheside P."/>
            <person name="Chovatia M."/>
            <person name="Cooper J."/>
            <person name="Damon W."/>
            <person name="Desjardin D."/>
            <person name="Finy P."/>
            <person name="Geml J."/>
            <person name="Haridas S."/>
            <person name="Hughes K."/>
            <person name="Justo A."/>
            <person name="Karasinski D."/>
            <person name="Kautmanova I."/>
            <person name="Kiss B."/>
            <person name="Kocsube S."/>
            <person name="Kotiranta H."/>
            <person name="LaButti K.M."/>
            <person name="Lechner B.E."/>
            <person name="Liimatainen K."/>
            <person name="Lipzen A."/>
            <person name="Lukacs Z."/>
            <person name="Mihaltcheva S."/>
            <person name="Morgado L.N."/>
            <person name="Niskanen T."/>
            <person name="Noordeloos M.E."/>
            <person name="Ohm R.A."/>
            <person name="Ortiz-Santana B."/>
            <person name="Ovrebo C."/>
            <person name="Racz N."/>
            <person name="Riley R."/>
            <person name="Savchenko A."/>
            <person name="Shiryaev A."/>
            <person name="Soop K."/>
            <person name="Spirin V."/>
            <person name="Szebenyi C."/>
            <person name="Tomsovsky M."/>
            <person name="Tulloss R.E."/>
            <person name="Uehling J."/>
            <person name="Grigoriev I.V."/>
            <person name="Vagvolgyi C."/>
            <person name="Papp T."/>
            <person name="Martin F.M."/>
            <person name="Miettinen O."/>
            <person name="Hibbett D.S."/>
            <person name="Nagy L.G."/>
        </authorList>
    </citation>
    <scope>NUCLEOTIDE SEQUENCE [LARGE SCALE GENOMIC DNA]</scope>
    <source>
        <strain evidence="1 2">NL-1719</strain>
    </source>
</reference>
<dbReference type="Proteomes" id="UP000308600">
    <property type="component" value="Unassembled WGS sequence"/>
</dbReference>
<keyword evidence="2" id="KW-1185">Reference proteome</keyword>
<name>A0ACD3AAG4_9AGAR</name>
<accession>A0ACD3AAG4</accession>
<organism evidence="1 2">
    <name type="scientific">Pluteus cervinus</name>
    <dbReference type="NCBI Taxonomy" id="181527"/>
    <lineage>
        <taxon>Eukaryota</taxon>
        <taxon>Fungi</taxon>
        <taxon>Dikarya</taxon>
        <taxon>Basidiomycota</taxon>
        <taxon>Agaricomycotina</taxon>
        <taxon>Agaricomycetes</taxon>
        <taxon>Agaricomycetidae</taxon>
        <taxon>Agaricales</taxon>
        <taxon>Pluteineae</taxon>
        <taxon>Pluteaceae</taxon>
        <taxon>Pluteus</taxon>
    </lineage>
</organism>
<evidence type="ECO:0000313" key="2">
    <source>
        <dbReference type="Proteomes" id="UP000308600"/>
    </source>
</evidence>
<protein>
    <submittedName>
        <fullName evidence="1">Uncharacterized protein</fullName>
    </submittedName>
</protein>
<gene>
    <name evidence="1" type="ORF">BDN72DRAFT_848577</name>
</gene>
<evidence type="ECO:0000313" key="1">
    <source>
        <dbReference type="EMBL" id="TFK62516.1"/>
    </source>
</evidence>